<evidence type="ECO:0000313" key="1">
    <source>
        <dbReference type="EMBL" id="XCM37548.1"/>
    </source>
</evidence>
<dbReference type="RefSeq" id="WP_072160673.1">
    <property type="nucleotide sequence ID" value="NZ_CP159837.1"/>
</dbReference>
<dbReference type="EMBL" id="CP159837">
    <property type="protein sequence ID" value="XCM37548.1"/>
    <property type="molecule type" value="Genomic_DNA"/>
</dbReference>
<gene>
    <name evidence="1" type="ORF">ABWT76_000314</name>
</gene>
<proteinExistence type="predicted"/>
<name>A0AAU8JHE6_9CYAN</name>
<accession>A0AAU8JHE6</accession>
<reference evidence="1" key="1">
    <citation type="submission" date="2024-07" db="EMBL/GenBank/DDBJ databases">
        <authorList>
            <person name="Kim Y.J."/>
            <person name="Jeong J.Y."/>
        </authorList>
    </citation>
    <scope>NUCLEOTIDE SEQUENCE</scope>
    <source>
        <strain evidence="1">GIHE-MW2</strain>
    </source>
</reference>
<protein>
    <submittedName>
        <fullName evidence="1">Uncharacterized protein</fullName>
    </submittedName>
</protein>
<dbReference type="AlphaFoldDB" id="A0AAU8JHE6"/>
<organism evidence="1">
    <name type="scientific">Planktothricoides raciborskii GIHE-MW2</name>
    <dbReference type="NCBI Taxonomy" id="2792601"/>
    <lineage>
        <taxon>Bacteria</taxon>
        <taxon>Bacillati</taxon>
        <taxon>Cyanobacteriota</taxon>
        <taxon>Cyanophyceae</taxon>
        <taxon>Oscillatoriophycideae</taxon>
        <taxon>Oscillatoriales</taxon>
        <taxon>Oscillatoriaceae</taxon>
        <taxon>Planktothricoides</taxon>
    </lineage>
</organism>
<sequence>MLHNFLSKIELQQVIEKINQRQQGDAFSSVMVEKVLGVGKPWKQLNKSELCQILEAWEHLLAKCPQTSDWKTIKVSDRLLSATGDGQRWVDYFGFPSFTPAAEFVRQILPDCQWVLIRKSGKRLNASIECKVWGLSEAKYQELVDQETTKNIPSMIMVYDAVNGGEYQTYIRTNNPEVVENFKDLILK</sequence>